<dbReference type="PANTHER" id="PTHR30598">
    <property type="entry name" value="NITRATE REDUCTASE PRIVATE CHAPERONE, REDOX ENZYME MATURATION PROTEIN REMP FAMILY"/>
    <property type="match status" value="1"/>
</dbReference>
<dbReference type="InterPro" id="IPR023234">
    <property type="entry name" value="NarG-like_domain"/>
</dbReference>
<evidence type="ECO:0000256" key="5">
    <source>
        <dbReference type="ARBA" id="ARBA00022982"/>
    </source>
</evidence>
<dbReference type="InterPro" id="IPR051936">
    <property type="entry name" value="Heme-iron_electron_transfer"/>
</dbReference>
<evidence type="ECO:0000313" key="12">
    <source>
        <dbReference type="Proteomes" id="UP000254869"/>
    </source>
</evidence>
<keyword evidence="5" id="KW-0249">Electron transport</keyword>
<evidence type="ECO:0000256" key="9">
    <source>
        <dbReference type="SAM" id="Phobius"/>
    </source>
</evidence>
<dbReference type="GO" id="GO:0009055">
    <property type="term" value="F:electron transfer activity"/>
    <property type="evidence" value="ECO:0007669"/>
    <property type="project" value="TreeGrafter"/>
</dbReference>
<feature type="domain" description="NarG-like" evidence="10">
    <location>
        <begin position="4"/>
        <end position="206"/>
    </location>
</feature>
<accession>A0A370IEF9</accession>
<comment type="caution">
    <text evidence="11">The sequence shown here is derived from an EMBL/GenBank/DDBJ whole genome shotgun (WGS) entry which is preliminary data.</text>
</comment>
<organism evidence="11 12">
    <name type="scientific">Nocardia pseudobrasiliensis</name>
    <dbReference type="NCBI Taxonomy" id="45979"/>
    <lineage>
        <taxon>Bacteria</taxon>
        <taxon>Bacillati</taxon>
        <taxon>Actinomycetota</taxon>
        <taxon>Actinomycetes</taxon>
        <taxon>Mycobacteriales</taxon>
        <taxon>Nocardiaceae</taxon>
        <taxon>Nocardia</taxon>
    </lineage>
</organism>
<dbReference type="GO" id="GO:0005886">
    <property type="term" value="C:plasma membrane"/>
    <property type="evidence" value="ECO:0007669"/>
    <property type="project" value="UniProtKB-SubCell"/>
</dbReference>
<evidence type="ECO:0000256" key="2">
    <source>
        <dbReference type="ARBA" id="ARBA00022448"/>
    </source>
</evidence>
<evidence type="ECO:0000256" key="7">
    <source>
        <dbReference type="ARBA" id="ARBA00023002"/>
    </source>
</evidence>
<name>A0A370IEF9_9NOCA</name>
<dbReference type="GO" id="GO:0020037">
    <property type="term" value="F:heme binding"/>
    <property type="evidence" value="ECO:0007669"/>
    <property type="project" value="TreeGrafter"/>
</dbReference>
<dbReference type="SUPFAM" id="SSF103501">
    <property type="entry name" value="Respiratory nitrate reductase 1 gamma chain"/>
    <property type="match status" value="1"/>
</dbReference>
<dbReference type="PANTHER" id="PTHR30598:SF3">
    <property type="entry name" value="RESPIRATORY NITRATE REDUCTASE 1 GAMMA CHAIN"/>
    <property type="match status" value="1"/>
</dbReference>
<reference evidence="11 12" key="1">
    <citation type="submission" date="2018-07" db="EMBL/GenBank/DDBJ databases">
        <title>Genomic Encyclopedia of Type Strains, Phase IV (KMG-IV): sequencing the most valuable type-strain genomes for metagenomic binning, comparative biology and taxonomic classification.</title>
        <authorList>
            <person name="Goeker M."/>
        </authorList>
    </citation>
    <scope>NUCLEOTIDE SEQUENCE [LARGE SCALE GENOMIC DNA]</scope>
    <source>
        <strain evidence="11 12">DSM 44290</strain>
    </source>
</reference>
<keyword evidence="8 9" id="KW-0472">Membrane</keyword>
<dbReference type="InterPro" id="IPR036197">
    <property type="entry name" value="NarG-like_sf"/>
</dbReference>
<dbReference type="STRING" id="1210086.GCA_001613105_04867"/>
<evidence type="ECO:0000256" key="6">
    <source>
        <dbReference type="ARBA" id="ARBA00022989"/>
    </source>
</evidence>
<evidence type="ECO:0000256" key="3">
    <source>
        <dbReference type="ARBA" id="ARBA00022475"/>
    </source>
</evidence>
<proteinExistence type="predicted"/>
<dbReference type="GO" id="GO:0019645">
    <property type="term" value="P:anaerobic electron transport chain"/>
    <property type="evidence" value="ECO:0007669"/>
    <property type="project" value="TreeGrafter"/>
</dbReference>
<dbReference type="Proteomes" id="UP000254869">
    <property type="component" value="Unassembled WGS sequence"/>
</dbReference>
<protein>
    <submittedName>
        <fullName evidence="11">Respiratory nitrate reductase gamma subunit</fullName>
    </submittedName>
</protein>
<dbReference type="GO" id="GO:0008940">
    <property type="term" value="F:nitrate reductase activity"/>
    <property type="evidence" value="ECO:0007669"/>
    <property type="project" value="TreeGrafter"/>
</dbReference>
<evidence type="ECO:0000256" key="8">
    <source>
        <dbReference type="ARBA" id="ARBA00023136"/>
    </source>
</evidence>
<evidence type="ECO:0000256" key="1">
    <source>
        <dbReference type="ARBA" id="ARBA00004651"/>
    </source>
</evidence>
<dbReference type="RefSeq" id="WP_068001876.1">
    <property type="nucleotide sequence ID" value="NZ_QQBC01000001.1"/>
</dbReference>
<keyword evidence="2" id="KW-0813">Transport</keyword>
<evidence type="ECO:0000256" key="4">
    <source>
        <dbReference type="ARBA" id="ARBA00022692"/>
    </source>
</evidence>
<evidence type="ECO:0000259" key="10">
    <source>
        <dbReference type="Pfam" id="PF02665"/>
    </source>
</evidence>
<dbReference type="Pfam" id="PF02665">
    <property type="entry name" value="Nitrate_red_gam"/>
    <property type="match status" value="1"/>
</dbReference>
<keyword evidence="12" id="KW-1185">Reference proteome</keyword>
<gene>
    <name evidence="11" type="ORF">DFR76_10146</name>
</gene>
<keyword evidence="3" id="KW-1003">Cell membrane</keyword>
<sequence>MMFLMWIILPYSAFASFALGHLWRYRHDRFGPLEPGPDAGRLERIGPAIFRIGIAGVLGARVLDMIGSTSHTTDSVHTVATVVEILAQPFAILGAMLLIVPPLIAAMPNSAVSPLDRFTLPVLAATVLSRVAIDFGSNPTDGEHPAAEMLFVWFRSLFSLHPNPEALADAPVMVQARGLILLVLIALWPYTRLGGTFAGPIVRLTHRFAAKHRLPQHFPVGV</sequence>
<dbReference type="Gene3D" id="1.20.950.20">
    <property type="entry name" value="Transmembrane di-heme cytochromes, Chain C"/>
    <property type="match status" value="1"/>
</dbReference>
<feature type="transmembrane region" description="Helical" evidence="9">
    <location>
        <begin position="75"/>
        <end position="100"/>
    </location>
</feature>
<dbReference type="EMBL" id="QQBC01000001">
    <property type="protein sequence ID" value="RDI68511.1"/>
    <property type="molecule type" value="Genomic_DNA"/>
</dbReference>
<keyword evidence="4 9" id="KW-0812">Transmembrane</keyword>
<keyword evidence="6 9" id="KW-1133">Transmembrane helix</keyword>
<comment type="subcellular location">
    <subcellularLocation>
        <location evidence="1">Cell membrane</location>
        <topology evidence="1">Multi-pass membrane protein</topology>
    </subcellularLocation>
</comment>
<dbReference type="AlphaFoldDB" id="A0A370IEF9"/>
<evidence type="ECO:0000313" key="11">
    <source>
        <dbReference type="EMBL" id="RDI68511.1"/>
    </source>
</evidence>
<keyword evidence="7" id="KW-0560">Oxidoreductase</keyword>